<sequence>MSVEVDSIILLCKYGSHTAIIKCCRTLLYEDLVQKLCLKFRKLRGDDMQLFYTLKDNELGLLDNNESMEVMFDLASCRVRVFRVTVFNSLDSSCLGDEVVEIGFNHSSSSSCLSTEVVVNGTASSIKGSSNSIVGGTVGFGSSSCLGDEVLEIGFNHSGGSSITCLSIEVGVTCTASSSNSIMGGAVGVGGSSGSGAGLCSNGGSCSNSKGKGLAEFHSKWRLELEKKRDLLPMFCEHQDRPLLSDGWCNLIKEVNQQFKGGMIEFHDCLAKYAIFFGFEYCFAENEKERETAFCKVGDCKWRVHARLDKVSGYFYIRSFDNVHTCGAANLSTKRSWVSSSLIGRLVSDDIRTTPLKRARDVVTDLKGLYGVDVPYKPAWSGHSLSRVFTGCSNNIDGWKSRMQWVKDGSHERDGLKMEVASCSVGRVLSGVYVILDDEGYFR</sequence>
<proteinExistence type="predicted"/>
<name>A0ACB7Z0H7_9ERIC</name>
<dbReference type="EMBL" id="CM037153">
    <property type="protein sequence ID" value="KAH7858999.1"/>
    <property type="molecule type" value="Genomic_DNA"/>
</dbReference>
<protein>
    <submittedName>
        <fullName evidence="1">Uncharacterized protein</fullName>
    </submittedName>
</protein>
<accession>A0ACB7Z0H7</accession>
<comment type="caution">
    <text evidence="1">The sequence shown here is derived from an EMBL/GenBank/DDBJ whole genome shotgun (WGS) entry which is preliminary data.</text>
</comment>
<organism evidence="1 2">
    <name type="scientific">Vaccinium darrowii</name>
    <dbReference type="NCBI Taxonomy" id="229202"/>
    <lineage>
        <taxon>Eukaryota</taxon>
        <taxon>Viridiplantae</taxon>
        <taxon>Streptophyta</taxon>
        <taxon>Embryophyta</taxon>
        <taxon>Tracheophyta</taxon>
        <taxon>Spermatophyta</taxon>
        <taxon>Magnoliopsida</taxon>
        <taxon>eudicotyledons</taxon>
        <taxon>Gunneridae</taxon>
        <taxon>Pentapetalae</taxon>
        <taxon>asterids</taxon>
        <taxon>Ericales</taxon>
        <taxon>Ericaceae</taxon>
        <taxon>Vaccinioideae</taxon>
        <taxon>Vaccinieae</taxon>
        <taxon>Vaccinium</taxon>
    </lineage>
</organism>
<evidence type="ECO:0000313" key="1">
    <source>
        <dbReference type="EMBL" id="KAH7858999.1"/>
    </source>
</evidence>
<keyword evidence="2" id="KW-1185">Reference proteome</keyword>
<reference evidence="1 2" key="1">
    <citation type="journal article" date="2021" name="Hortic Res">
        <title>High-quality reference genome and annotation aids understanding of berry development for evergreen blueberry (Vaccinium darrowii).</title>
        <authorList>
            <person name="Yu J."/>
            <person name="Hulse-Kemp A.M."/>
            <person name="Babiker E."/>
            <person name="Staton M."/>
        </authorList>
    </citation>
    <scope>NUCLEOTIDE SEQUENCE [LARGE SCALE GENOMIC DNA]</scope>
    <source>
        <strain evidence="2">cv. NJ 8807/NJ 8810</strain>
        <tissue evidence="1">Young leaf</tissue>
    </source>
</reference>
<evidence type="ECO:0000313" key="2">
    <source>
        <dbReference type="Proteomes" id="UP000828048"/>
    </source>
</evidence>
<gene>
    <name evidence="1" type="ORF">Vadar_030277</name>
</gene>
<dbReference type="Proteomes" id="UP000828048">
    <property type="component" value="Chromosome 3"/>
</dbReference>